<dbReference type="AlphaFoldDB" id="A0A174CXE0"/>
<feature type="region of interest" description="Disordered" evidence="1">
    <location>
        <begin position="628"/>
        <end position="661"/>
    </location>
</feature>
<evidence type="ECO:0000313" key="2">
    <source>
        <dbReference type="EMBL" id="CUO18082.1"/>
    </source>
</evidence>
<evidence type="ECO:0000256" key="1">
    <source>
        <dbReference type="SAM" id="MobiDB-lite"/>
    </source>
</evidence>
<proteinExistence type="predicted"/>
<accession>A0A174CXE0</accession>
<sequence>MHVHHQGTGPVGDAAHGGVRVQRGYPYAVAQQEPAHLIGVGGIALGGGVYGDDIVLGEIIVVLLVGDAPGIGLQLLVVHIHIPLFHAVPVIFVLDTPEEELQLVVVDVVLVLHDVVDQAVDAVLEQVGGCLVVIGGLNGVAQGAAVEHGVAGAVVGTQVVPSGPVHGGGVVVIPQRHVIGPVQGVGMLLPGGRHGAQGSRAEGLGAQRKVLHQQVVFQVGLVGRGAGLHQEFGHVAVQLGEYHRVPVVDHLDQIGSLVLGLVGGVPVQIKAVVVAAGIVGAPVRVLIGADDKDDVVQNVAHLQRDVAADGIELTGIVDAGVVLNVALRIPGELLGAQAGDAQVQHVGGEHLRDVHTLVLEAGEGVVGNGLLCSQGAQDVELGVHAGVLVGVDVVKEEGHAVVAHGALLQLVLEGGGGGLGDGVHGLEGVHGRLAVGQGDVILVPAALALAEGGDGDVPAGERLVDDVLDGLVNVVVADVAVIGIHRHVRLRHYGITAPGGQGVRADETGPGVPVFGGVAVDAGKGTGGKGQGYGDLAAAGRRGCIAQGEQCVASFAVVPDLPAVQTVAWVVIGIERPVLEALLPGEVPGKVGGPGIGRGVPQYRGVYGEGGGKGLIPVNQSERRIRNGEYGRGGRFGRGGNGADGKQHAQSQEKGEGPDCAVDTHGHGRGLLHEMWFSSFLHGRNLTAVAAPESIHLPVTVL</sequence>
<name>A0A174CXE0_FLAPL</name>
<dbReference type="EMBL" id="CYZT01000054">
    <property type="protein sequence ID" value="CUO18082.1"/>
    <property type="molecule type" value="Genomic_DNA"/>
</dbReference>
<reference evidence="2 3" key="1">
    <citation type="submission" date="2015-09" db="EMBL/GenBank/DDBJ databases">
        <authorList>
            <consortium name="Pathogen Informatics"/>
        </authorList>
    </citation>
    <scope>NUCLEOTIDE SEQUENCE [LARGE SCALE GENOMIC DNA]</scope>
    <source>
        <strain evidence="2 3">2789STDY5608854</strain>
    </source>
</reference>
<feature type="compositionally biased region" description="Basic and acidic residues" evidence="1">
    <location>
        <begin position="645"/>
        <end position="661"/>
    </location>
</feature>
<organism evidence="2 3">
    <name type="scientific">Flavonifractor plautii</name>
    <name type="common">Fusobacterium plautii</name>
    <dbReference type="NCBI Taxonomy" id="292800"/>
    <lineage>
        <taxon>Bacteria</taxon>
        <taxon>Bacillati</taxon>
        <taxon>Bacillota</taxon>
        <taxon>Clostridia</taxon>
        <taxon>Eubacteriales</taxon>
        <taxon>Oscillospiraceae</taxon>
        <taxon>Flavonifractor</taxon>
    </lineage>
</organism>
<feature type="compositionally biased region" description="Gly residues" evidence="1">
    <location>
        <begin position="630"/>
        <end position="643"/>
    </location>
</feature>
<dbReference type="Proteomes" id="UP000095746">
    <property type="component" value="Unassembled WGS sequence"/>
</dbReference>
<evidence type="ECO:0000313" key="3">
    <source>
        <dbReference type="Proteomes" id="UP000095746"/>
    </source>
</evidence>
<protein>
    <submittedName>
        <fullName evidence="2">Uncharacterized protein</fullName>
    </submittedName>
</protein>
<gene>
    <name evidence="2" type="ORF">ERS852411_01105</name>
</gene>